<reference evidence="1 2" key="1">
    <citation type="submission" date="2018-06" db="EMBL/GenBank/DDBJ databases">
        <title>Genome analysis of cellulolytic fungus Trichoderma lentiforme CFAM-422.</title>
        <authorList>
            <person name="Steindorff A.S."/>
            <person name="Formighieri E.F."/>
            <person name="Midorikawa G.E.O."/>
            <person name="Tamietti M.S."/>
            <person name="Ramos E.Z."/>
            <person name="Silva A.S."/>
            <person name="Bon E.P.S."/>
            <person name="Mendes T.D."/>
            <person name="Damaso M.C.T."/>
            <person name="Favaro L.C.L."/>
        </authorList>
    </citation>
    <scope>NUCLEOTIDE SEQUENCE [LARGE SCALE GENOMIC DNA]</scope>
    <source>
        <strain evidence="1 2">CFAM-422</strain>
    </source>
</reference>
<comment type="caution">
    <text evidence="1">The sequence shown here is derived from an EMBL/GenBank/DDBJ whole genome shotgun (WGS) entry which is preliminary data.</text>
</comment>
<dbReference type="AlphaFoldDB" id="A0A9P5CEN8"/>
<dbReference type="EMBL" id="QLNT01000009">
    <property type="protein sequence ID" value="KAF3071808.1"/>
    <property type="molecule type" value="Genomic_DNA"/>
</dbReference>
<accession>A0A9P5CEN8</accession>
<evidence type="ECO:0000313" key="1">
    <source>
        <dbReference type="EMBL" id="KAF3071808.1"/>
    </source>
</evidence>
<evidence type="ECO:0000313" key="2">
    <source>
        <dbReference type="Proteomes" id="UP000801864"/>
    </source>
</evidence>
<protein>
    <submittedName>
        <fullName evidence="1">Uncharacterized protein</fullName>
    </submittedName>
</protein>
<organism evidence="1 2">
    <name type="scientific">Trichoderma lentiforme</name>
    <dbReference type="NCBI Taxonomy" id="1567552"/>
    <lineage>
        <taxon>Eukaryota</taxon>
        <taxon>Fungi</taxon>
        <taxon>Dikarya</taxon>
        <taxon>Ascomycota</taxon>
        <taxon>Pezizomycotina</taxon>
        <taxon>Sordariomycetes</taxon>
        <taxon>Hypocreomycetidae</taxon>
        <taxon>Hypocreales</taxon>
        <taxon>Hypocreaceae</taxon>
        <taxon>Trichoderma</taxon>
    </lineage>
</organism>
<dbReference type="Proteomes" id="UP000801864">
    <property type="component" value="Unassembled WGS sequence"/>
</dbReference>
<sequence length="70" mass="7305">MSMREAELGASVALAYRRLGLPRLHSMATASATGRGEDCGLPEPFVAAASEVDMPVVDALGRFATAEARV</sequence>
<proteinExistence type="predicted"/>
<gene>
    <name evidence="1" type="ORF">CFAM422_005816</name>
</gene>
<keyword evidence="2" id="KW-1185">Reference proteome</keyword>
<name>A0A9P5CEN8_9HYPO</name>